<evidence type="ECO:0000259" key="14">
    <source>
        <dbReference type="Pfam" id="PF05712"/>
    </source>
</evidence>
<comment type="subcellular location">
    <subcellularLocation>
        <location evidence="1">Nucleus</location>
    </subcellularLocation>
</comment>
<dbReference type="GO" id="GO:0035267">
    <property type="term" value="C:NuA4 histone acetyltransferase complex"/>
    <property type="evidence" value="ECO:0007669"/>
    <property type="project" value="TreeGrafter"/>
</dbReference>
<evidence type="ECO:0000256" key="3">
    <source>
        <dbReference type="ARBA" id="ARBA00011353"/>
    </source>
</evidence>
<keyword evidence="7" id="KW-0805">Transcription regulation</keyword>
<dbReference type="GO" id="GO:0006325">
    <property type="term" value="P:chromatin organization"/>
    <property type="evidence" value="ECO:0007669"/>
    <property type="project" value="UniProtKB-KW"/>
</dbReference>
<feature type="region of interest" description="Disordered" evidence="13">
    <location>
        <begin position="1"/>
        <end position="85"/>
    </location>
</feature>
<dbReference type="PROSITE" id="PS51640">
    <property type="entry name" value="MRG"/>
    <property type="match status" value="1"/>
</dbReference>
<protein>
    <recommendedName>
        <fullName evidence="4">Chromatin modification-related protein EAF3</fullName>
    </recommendedName>
    <alternativeName>
        <fullName evidence="12">Chromatin modification-related protein eaf3</fullName>
    </alternativeName>
</protein>
<keyword evidence="5" id="KW-0227">DNA damage</keyword>
<evidence type="ECO:0000256" key="4">
    <source>
        <dbReference type="ARBA" id="ARBA00018505"/>
    </source>
</evidence>
<evidence type="ECO:0000313" key="15">
    <source>
        <dbReference type="EMBL" id="KAK7753762.1"/>
    </source>
</evidence>
<evidence type="ECO:0000313" key="16">
    <source>
        <dbReference type="Proteomes" id="UP001320420"/>
    </source>
</evidence>
<proteinExistence type="inferred from homology"/>
<evidence type="ECO:0000256" key="6">
    <source>
        <dbReference type="ARBA" id="ARBA00022853"/>
    </source>
</evidence>
<evidence type="ECO:0000256" key="10">
    <source>
        <dbReference type="ARBA" id="ARBA00023242"/>
    </source>
</evidence>
<dbReference type="PANTHER" id="PTHR10880:SF15">
    <property type="entry name" value="MSL COMPLEX SUBUNIT 3"/>
    <property type="match status" value="1"/>
</dbReference>
<dbReference type="Proteomes" id="UP001320420">
    <property type="component" value="Unassembled WGS sequence"/>
</dbReference>
<evidence type="ECO:0000256" key="8">
    <source>
        <dbReference type="ARBA" id="ARBA00023163"/>
    </source>
</evidence>
<sequence>MAATRTSRKPATAAPKQPSRVTKNAAPKASKKSSPKTAGEKPAPKAAVKTPSPKTAGKRPQKAGLAATAASSRPRRSARVTRASRASLPKEAFQVGVGPVDLSDEGIEKRRALFTQWEAQYAVDGEAAYPYLTATPSTTHRYLNKANNFVPKDDRFVAPKVYSPPEHPKITEAEKKGTLTRTKLLYYAGMNRITREDAFHARPSVKLKIPDGLKAILVDDWENVTKNNQLIPLPHPKPVSKILEDYTAYEAPKRPEGSAQVDILHETLAGLKEYFDKALGRILLYRFERAQYSEVVAKWNSSDPEWEGKKTASDTYGAEHLMRLVVSLPELVAQTNMDQQSVNRLREEMTKITNWLAKNAEQYFLSEYEVPNSEYIDKAKN</sequence>
<keyword evidence="8" id="KW-0804">Transcription</keyword>
<dbReference type="PANTHER" id="PTHR10880">
    <property type="entry name" value="MORTALITY FACTOR 4-LIKE PROTEIN"/>
    <property type="match status" value="1"/>
</dbReference>
<keyword evidence="6" id="KW-0156">Chromatin regulator</keyword>
<dbReference type="GO" id="GO:0032221">
    <property type="term" value="C:Rpd3S complex"/>
    <property type="evidence" value="ECO:0007669"/>
    <property type="project" value="TreeGrafter"/>
</dbReference>
<dbReference type="Pfam" id="PF05712">
    <property type="entry name" value="MRG"/>
    <property type="match status" value="1"/>
</dbReference>
<evidence type="ECO:0000256" key="5">
    <source>
        <dbReference type="ARBA" id="ARBA00022763"/>
    </source>
</evidence>
<dbReference type="GO" id="GO:0006355">
    <property type="term" value="P:regulation of DNA-templated transcription"/>
    <property type="evidence" value="ECO:0007669"/>
    <property type="project" value="InterPro"/>
</dbReference>
<name>A0AAN9UUZ0_9PEZI</name>
<comment type="similarity">
    <text evidence="2">Belongs to the MRG family.</text>
</comment>
<accession>A0AAN9UUZ0</accession>
<evidence type="ECO:0000256" key="9">
    <source>
        <dbReference type="ARBA" id="ARBA00023204"/>
    </source>
</evidence>
<evidence type="ECO:0000256" key="13">
    <source>
        <dbReference type="SAM" id="MobiDB-lite"/>
    </source>
</evidence>
<comment type="function">
    <text evidence="11">Involved in deacetylation of histones, chromatin assembly and chromosome segregation. May act as a transcriptional oscillator, directing histone deacetylases to specific chromosomal domains. Component of the NuA4 histone acetyltransferase complex which is involved in transcriptional activation of selected genes principally by acetylation of nucleosomal histone H4 and H2A. The NuA4 complex is also involved in DNA repair.</text>
</comment>
<dbReference type="GO" id="GO:0006281">
    <property type="term" value="P:DNA repair"/>
    <property type="evidence" value="ECO:0007669"/>
    <property type="project" value="UniProtKB-KW"/>
</dbReference>
<reference evidence="15 16" key="1">
    <citation type="submission" date="2024-02" db="EMBL/GenBank/DDBJ databases">
        <title>De novo assembly and annotation of 12 fungi associated with fruit tree decline syndrome in Ontario, Canada.</title>
        <authorList>
            <person name="Sulman M."/>
            <person name="Ellouze W."/>
            <person name="Ilyukhin E."/>
        </authorList>
    </citation>
    <scope>NUCLEOTIDE SEQUENCE [LARGE SCALE GENOMIC DNA]</scope>
    <source>
        <strain evidence="15 16">M11/M66-122</strain>
    </source>
</reference>
<dbReference type="FunFam" id="1.10.274.30:FF:000004">
    <property type="entry name" value="Putative Chromatin modification-related protein eaf3"/>
    <property type="match status" value="1"/>
</dbReference>
<evidence type="ECO:0000256" key="1">
    <source>
        <dbReference type="ARBA" id="ARBA00004123"/>
    </source>
</evidence>
<keyword evidence="16" id="KW-1185">Reference proteome</keyword>
<evidence type="ECO:0000256" key="2">
    <source>
        <dbReference type="ARBA" id="ARBA00009093"/>
    </source>
</evidence>
<keyword evidence="10" id="KW-0539">Nucleus</keyword>
<keyword evidence="9" id="KW-0234">DNA repair</keyword>
<dbReference type="Gene3D" id="1.10.274.30">
    <property type="entry name" value="MRG domain"/>
    <property type="match status" value="1"/>
</dbReference>
<evidence type="ECO:0000256" key="11">
    <source>
        <dbReference type="ARBA" id="ARBA00057322"/>
    </source>
</evidence>
<dbReference type="EMBL" id="JAKJXP020000025">
    <property type="protein sequence ID" value="KAK7753762.1"/>
    <property type="molecule type" value="Genomic_DNA"/>
</dbReference>
<feature type="domain" description="MRG" evidence="14">
    <location>
        <begin position="193"/>
        <end position="369"/>
    </location>
</feature>
<dbReference type="InterPro" id="IPR008676">
    <property type="entry name" value="MRG"/>
</dbReference>
<gene>
    <name evidence="15" type="primary">EAF3</name>
    <name evidence="15" type="ORF">SLS62_004127</name>
</gene>
<evidence type="ECO:0000256" key="12">
    <source>
        <dbReference type="ARBA" id="ARBA00072864"/>
    </source>
</evidence>
<dbReference type="InterPro" id="IPR026541">
    <property type="entry name" value="MRG_dom"/>
</dbReference>
<comment type="caution">
    <text evidence="15">The sequence shown here is derived from an EMBL/GenBank/DDBJ whole genome shotgun (WGS) entry which is preliminary data.</text>
</comment>
<organism evidence="15 16">
    <name type="scientific">Diatrype stigma</name>
    <dbReference type="NCBI Taxonomy" id="117547"/>
    <lineage>
        <taxon>Eukaryota</taxon>
        <taxon>Fungi</taxon>
        <taxon>Dikarya</taxon>
        <taxon>Ascomycota</taxon>
        <taxon>Pezizomycotina</taxon>
        <taxon>Sordariomycetes</taxon>
        <taxon>Xylariomycetidae</taxon>
        <taxon>Xylariales</taxon>
        <taxon>Diatrypaceae</taxon>
        <taxon>Diatrype</taxon>
    </lineage>
</organism>
<dbReference type="InterPro" id="IPR038217">
    <property type="entry name" value="MRG_C_sf"/>
</dbReference>
<dbReference type="AlphaFoldDB" id="A0AAN9UUZ0"/>
<evidence type="ECO:0000256" key="7">
    <source>
        <dbReference type="ARBA" id="ARBA00023015"/>
    </source>
</evidence>
<comment type="subunit">
    <text evidence="3">Component of the NuA4 histone acetyltransferase complex.</text>
</comment>